<feature type="transmembrane region" description="Helical" evidence="1">
    <location>
        <begin position="244"/>
        <end position="264"/>
    </location>
</feature>
<evidence type="ECO:0000313" key="2">
    <source>
        <dbReference type="EMBL" id="SBS81959.1"/>
    </source>
</evidence>
<sequence length="316" mass="36389">MTSKDPDIYSFFVNFKEYKRYEQEMEAIYSNGKDNTTCHTYYWDSKQFGNERANNICVKFKILCKVIKSKKRGPKPSILDLTDYAFLNYWLNSISRNSTTGNNLSVDMFQDSMSSIEDDIVGVIFEKKLYDMNDDAFNKMNTLNELKTNYGEIFAHSSDIVKGGIPCIGYFEKFINTYKNCIIKCPDDDTSFCRALKHIKEEYKEELLGNGGISESCIDREKLQLPSYSDALLEYNNVNVVGSILGPSFATLFTSVFLYMFTPLGQKIRAIMRRNKGTDSDLYEENNQSFLSSSDNEHVNVDENSYHISYDTVVNF</sequence>
<keyword evidence="1" id="KW-1133">Transmembrane helix</keyword>
<evidence type="ECO:0000256" key="1">
    <source>
        <dbReference type="SAM" id="Phobius"/>
    </source>
</evidence>
<evidence type="ECO:0000313" key="4">
    <source>
        <dbReference type="Proteomes" id="UP000078546"/>
    </source>
</evidence>
<reference evidence="4 5" key="2">
    <citation type="submission" date="2016-05" db="EMBL/GenBank/DDBJ databases">
        <authorList>
            <person name="Naeem Raeece"/>
        </authorList>
    </citation>
    <scope>NUCLEOTIDE SEQUENCE [LARGE SCALE GENOMIC DNA]</scope>
</reference>
<dbReference type="Pfam" id="PF05795">
    <property type="entry name" value="Plasmodium_Vir"/>
    <property type="match status" value="1"/>
</dbReference>
<dbReference type="Proteomes" id="UP000078546">
    <property type="component" value="Unassembled WGS sequence"/>
</dbReference>
<organism evidence="3 4">
    <name type="scientific">Plasmodium ovale curtisi</name>
    <dbReference type="NCBI Taxonomy" id="864141"/>
    <lineage>
        <taxon>Eukaryota</taxon>
        <taxon>Sar</taxon>
        <taxon>Alveolata</taxon>
        <taxon>Apicomplexa</taxon>
        <taxon>Aconoidasida</taxon>
        <taxon>Haemosporida</taxon>
        <taxon>Plasmodiidae</taxon>
        <taxon>Plasmodium</taxon>
        <taxon>Plasmodium (Plasmodium)</taxon>
    </lineage>
</organism>
<accession>A0A1A8XA33</accession>
<evidence type="ECO:0000313" key="3">
    <source>
        <dbReference type="EMBL" id="SBT02111.1"/>
    </source>
</evidence>
<dbReference type="Proteomes" id="UP000078560">
    <property type="component" value="Unassembled WGS sequence"/>
</dbReference>
<evidence type="ECO:0000313" key="5">
    <source>
        <dbReference type="Proteomes" id="UP000078560"/>
    </source>
</evidence>
<dbReference type="InterPro" id="IPR008780">
    <property type="entry name" value="Plasmodium_Vir"/>
</dbReference>
<dbReference type="EMBL" id="FLQV01003085">
    <property type="protein sequence ID" value="SBT02111.1"/>
    <property type="molecule type" value="Genomic_DNA"/>
</dbReference>
<dbReference type="AlphaFoldDB" id="A0A1A8XA33"/>
<name>A0A1A8XA33_PLAOA</name>
<gene>
    <name evidence="3" type="ORF">POVCU1_073140</name>
    <name evidence="2" type="ORF">POVCU2_0013010</name>
</gene>
<keyword evidence="1" id="KW-0812">Transmembrane</keyword>
<protein>
    <submittedName>
        <fullName evidence="3">PIR Superfamily Protein</fullName>
    </submittedName>
</protein>
<keyword evidence="1" id="KW-0472">Membrane</keyword>
<dbReference type="EMBL" id="FLQU01000196">
    <property type="protein sequence ID" value="SBS81959.1"/>
    <property type="molecule type" value="Genomic_DNA"/>
</dbReference>
<proteinExistence type="predicted"/>
<reference evidence="3" key="1">
    <citation type="submission" date="2016-05" db="EMBL/GenBank/DDBJ databases">
        <authorList>
            <person name="Lavstsen T."/>
            <person name="Jespersen J.S."/>
        </authorList>
    </citation>
    <scope>NUCLEOTIDE SEQUENCE [LARGE SCALE GENOMIC DNA]</scope>
</reference>